<gene>
    <name evidence="2" type="ORF">BJBARM5_0208</name>
</gene>
<reference evidence="2 3" key="1">
    <citation type="journal article" date="2010" name="Proc. Natl. Acad. Sci. U.S.A.">
        <title>Enigmatic, ultrasmall, uncultivated Archaea.</title>
        <authorList>
            <person name="Baker B.J."/>
            <person name="Comolli L.R."/>
            <person name="Dick G.J."/>
            <person name="Hauser L.J."/>
            <person name="Hyatt D."/>
            <person name="Dill B.D."/>
            <person name="Land M.L."/>
            <person name="Verberkmoes N.C."/>
            <person name="Hettich R.L."/>
            <person name="Banfield J.F."/>
        </authorList>
    </citation>
    <scope>NUCLEOTIDE SEQUENCE [LARGE SCALE GENOMIC DNA]</scope>
</reference>
<evidence type="ECO:0000313" key="3">
    <source>
        <dbReference type="Proteomes" id="UP000009376"/>
    </source>
</evidence>
<name>D6GUR2_PARA5</name>
<keyword evidence="1" id="KW-0812">Transmembrane</keyword>
<feature type="transmembrane region" description="Helical" evidence="1">
    <location>
        <begin position="12"/>
        <end position="34"/>
    </location>
</feature>
<evidence type="ECO:0000313" key="2">
    <source>
        <dbReference type="EMBL" id="EFD93052.1"/>
    </source>
</evidence>
<keyword evidence="1" id="KW-0472">Membrane</keyword>
<proteinExistence type="predicted"/>
<evidence type="ECO:0000256" key="1">
    <source>
        <dbReference type="SAM" id="Phobius"/>
    </source>
</evidence>
<dbReference type="EMBL" id="GG745547">
    <property type="protein sequence ID" value="EFD93052.1"/>
    <property type="molecule type" value="Genomic_DNA"/>
</dbReference>
<dbReference type="Proteomes" id="UP000009376">
    <property type="component" value="Unassembled WGS sequence"/>
</dbReference>
<accession>D6GUR2</accession>
<keyword evidence="1" id="KW-1133">Transmembrane helix</keyword>
<protein>
    <submittedName>
        <fullName evidence="2">Uncharacterized protein</fullName>
    </submittedName>
</protein>
<sequence length="72" mass="8489">MIDEVLTKNKRITIMVVVLGYFLVGFLLILIFLTRYFGPNGASFIGIAYLAVGWLFLYKWKFLFKIMKIKYK</sequence>
<dbReference type="AlphaFoldDB" id="D6GUR2"/>
<organism evidence="2 3">
    <name type="scientific">Candidatus Parvarchaeum acidophilus ARMAN-5</name>
    <dbReference type="NCBI Taxonomy" id="662762"/>
    <lineage>
        <taxon>Archaea</taxon>
        <taxon>Candidatus Parvarchaeota</taxon>
        <taxon>Candidatus Parvarchaeum</taxon>
    </lineage>
</organism>
<feature type="transmembrane region" description="Helical" evidence="1">
    <location>
        <begin position="40"/>
        <end position="58"/>
    </location>
</feature>